<dbReference type="PANTHER" id="PTHR21366">
    <property type="entry name" value="GLYOXALASE FAMILY PROTEIN"/>
    <property type="match status" value="1"/>
</dbReference>
<dbReference type="InterPro" id="IPR029068">
    <property type="entry name" value="Glyas_Bleomycin-R_OHBP_Dase"/>
</dbReference>
<dbReference type="EMBL" id="WBKH01000007">
    <property type="protein sequence ID" value="KAB1477864.1"/>
    <property type="molecule type" value="Genomic_DNA"/>
</dbReference>
<dbReference type="Pfam" id="PF00903">
    <property type="entry name" value="Glyoxalase"/>
    <property type="match status" value="1"/>
</dbReference>
<dbReference type="GeneID" id="83054824"/>
<protein>
    <submittedName>
        <fullName evidence="2">VOC family protein</fullName>
    </submittedName>
</protein>
<feature type="domain" description="VOC" evidence="1">
    <location>
        <begin position="5"/>
        <end position="124"/>
    </location>
</feature>
<comment type="caution">
    <text evidence="2">The sequence shown here is derived from an EMBL/GenBank/DDBJ whole genome shotgun (WGS) entry which is preliminary data.</text>
</comment>
<dbReference type="AlphaFoldDB" id="A0A833CAL3"/>
<proteinExistence type="predicted"/>
<gene>
    <name evidence="2" type="ORF">F8R14_07175</name>
</gene>
<dbReference type="InterPro" id="IPR037523">
    <property type="entry name" value="VOC_core"/>
</dbReference>
<dbReference type="SUPFAM" id="SSF54593">
    <property type="entry name" value="Glyoxalase/Bleomycin resistance protein/Dihydroxybiphenyl dioxygenase"/>
    <property type="match status" value="1"/>
</dbReference>
<organism evidence="2 3">
    <name type="scientific">Veillonella seminalis</name>
    <dbReference type="NCBI Taxonomy" id="1502943"/>
    <lineage>
        <taxon>Bacteria</taxon>
        <taxon>Bacillati</taxon>
        <taxon>Bacillota</taxon>
        <taxon>Negativicutes</taxon>
        <taxon>Veillonellales</taxon>
        <taxon>Veillonellaceae</taxon>
        <taxon>Veillonella</taxon>
    </lineage>
</organism>
<dbReference type="InterPro" id="IPR050383">
    <property type="entry name" value="GlyoxalaseI/FosfomycinResist"/>
</dbReference>
<reference evidence="2 3" key="1">
    <citation type="submission" date="2019-09" db="EMBL/GenBank/DDBJ databases">
        <title>Draft genome sequence of 3 type strains from the CCUG.</title>
        <authorList>
            <person name="Pineiro-Iglesias B."/>
            <person name="Tunovic T."/>
            <person name="Unosson C."/>
            <person name="Inganas E."/>
            <person name="Ohlen M."/>
            <person name="Cardew S."/>
            <person name="Jensie-Markopoulos S."/>
            <person name="Salva-Serra F."/>
            <person name="Jaen-Luchoro D."/>
            <person name="Karlsson R."/>
            <person name="Svensson-Stadler L."/>
            <person name="Chun J."/>
            <person name="Moore E."/>
        </authorList>
    </citation>
    <scope>NUCLEOTIDE SEQUENCE [LARGE SCALE GENOMIC DNA]</scope>
    <source>
        <strain evidence="2 3">CCUG 65427</strain>
    </source>
</reference>
<name>A0A833CAL3_9FIRM</name>
<dbReference type="PANTHER" id="PTHR21366:SF14">
    <property type="entry name" value="GLYOXALASE DOMAIN-CONTAINING PROTEIN 5"/>
    <property type="match status" value="1"/>
</dbReference>
<dbReference type="InterPro" id="IPR004360">
    <property type="entry name" value="Glyas_Fos-R_dOase_dom"/>
</dbReference>
<accession>A0A833CAL3</accession>
<sequence length="127" mass="14189">MKIKAIDHLGITTADLDTCLAFYVGILGMELDESNHRYALRFGNSKFNIHTRKAEFLPAAQNPTYGSLDLCLVVDVPINEIVNEITSKKYPIEDGPVLRHGAQGAMQSIYLRDFDGNLIEISSYNEI</sequence>
<dbReference type="PROSITE" id="PS51819">
    <property type="entry name" value="VOC"/>
    <property type="match status" value="1"/>
</dbReference>
<evidence type="ECO:0000313" key="2">
    <source>
        <dbReference type="EMBL" id="KAB1477864.1"/>
    </source>
</evidence>
<dbReference type="Gene3D" id="3.10.180.10">
    <property type="entry name" value="2,3-Dihydroxybiphenyl 1,2-Dioxygenase, domain 1"/>
    <property type="match status" value="1"/>
</dbReference>
<dbReference type="Proteomes" id="UP000434554">
    <property type="component" value="Unassembled WGS sequence"/>
</dbReference>
<evidence type="ECO:0000259" key="1">
    <source>
        <dbReference type="PROSITE" id="PS51819"/>
    </source>
</evidence>
<dbReference type="RefSeq" id="WP_127007664.1">
    <property type="nucleotide sequence ID" value="NZ_CALMIE010000005.1"/>
</dbReference>
<evidence type="ECO:0000313" key="3">
    <source>
        <dbReference type="Proteomes" id="UP000434554"/>
    </source>
</evidence>